<dbReference type="EMBL" id="CP001700">
    <property type="protein sequence ID" value="ACU71081.1"/>
    <property type="molecule type" value="Genomic_DNA"/>
</dbReference>
<dbReference type="Proteomes" id="UP000000851">
    <property type="component" value="Chromosome"/>
</dbReference>
<feature type="region of interest" description="Disordered" evidence="1">
    <location>
        <begin position="220"/>
        <end position="239"/>
    </location>
</feature>
<organism evidence="3 4">
    <name type="scientific">Catenulispora acidiphila (strain DSM 44928 / JCM 14897 / NBRC 102108 / NRRL B-24433 / ID139908)</name>
    <dbReference type="NCBI Taxonomy" id="479433"/>
    <lineage>
        <taxon>Bacteria</taxon>
        <taxon>Bacillati</taxon>
        <taxon>Actinomycetota</taxon>
        <taxon>Actinomycetes</taxon>
        <taxon>Catenulisporales</taxon>
        <taxon>Catenulisporaceae</taxon>
        <taxon>Catenulispora</taxon>
    </lineage>
</organism>
<name>C7QHQ6_CATAD</name>
<dbReference type="RefSeq" id="WP_012786374.1">
    <property type="nucleotide sequence ID" value="NC_013131.1"/>
</dbReference>
<evidence type="ECO:0000259" key="2">
    <source>
        <dbReference type="PROSITE" id="PS51746"/>
    </source>
</evidence>
<dbReference type="OrthoDB" id="9801841at2"/>
<accession>C7QHQ6</accession>
<dbReference type="HOGENOM" id="CLU_034545_2_0_11"/>
<dbReference type="PROSITE" id="PS51746">
    <property type="entry name" value="PPM_2"/>
    <property type="match status" value="1"/>
</dbReference>
<dbReference type="SMART" id="SM00332">
    <property type="entry name" value="PP2Cc"/>
    <property type="match status" value="1"/>
</dbReference>
<evidence type="ECO:0000313" key="4">
    <source>
        <dbReference type="Proteomes" id="UP000000851"/>
    </source>
</evidence>
<feature type="region of interest" description="Disordered" evidence="1">
    <location>
        <begin position="1"/>
        <end position="24"/>
    </location>
</feature>
<dbReference type="SUPFAM" id="SSF81606">
    <property type="entry name" value="PP2C-like"/>
    <property type="match status" value="1"/>
</dbReference>
<proteinExistence type="predicted"/>
<feature type="compositionally biased region" description="Acidic residues" evidence="1">
    <location>
        <begin position="228"/>
        <end position="238"/>
    </location>
</feature>
<protein>
    <submittedName>
        <fullName evidence="3">Protein serine/threonine phosphatase</fullName>
    </submittedName>
</protein>
<dbReference type="STRING" id="479433.Caci_2162"/>
<dbReference type="CDD" id="cd00143">
    <property type="entry name" value="PP2Cc"/>
    <property type="match status" value="1"/>
</dbReference>
<reference evidence="3 4" key="1">
    <citation type="journal article" date="2009" name="Stand. Genomic Sci.">
        <title>Complete genome sequence of Catenulispora acidiphila type strain (ID 139908).</title>
        <authorList>
            <person name="Copeland A."/>
            <person name="Lapidus A."/>
            <person name="Glavina Del Rio T."/>
            <person name="Nolan M."/>
            <person name="Lucas S."/>
            <person name="Chen F."/>
            <person name="Tice H."/>
            <person name="Cheng J.F."/>
            <person name="Bruce D."/>
            <person name="Goodwin L."/>
            <person name="Pitluck S."/>
            <person name="Mikhailova N."/>
            <person name="Pati A."/>
            <person name="Ivanova N."/>
            <person name="Mavromatis K."/>
            <person name="Chen A."/>
            <person name="Palaniappan K."/>
            <person name="Chain P."/>
            <person name="Land M."/>
            <person name="Hauser L."/>
            <person name="Chang Y.J."/>
            <person name="Jeffries C.D."/>
            <person name="Chertkov O."/>
            <person name="Brettin T."/>
            <person name="Detter J.C."/>
            <person name="Han C."/>
            <person name="Ali Z."/>
            <person name="Tindall B.J."/>
            <person name="Goker M."/>
            <person name="Bristow J."/>
            <person name="Eisen J.A."/>
            <person name="Markowitz V."/>
            <person name="Hugenholtz P."/>
            <person name="Kyrpides N.C."/>
            <person name="Klenk H.P."/>
        </authorList>
    </citation>
    <scope>NUCLEOTIDE SEQUENCE [LARGE SCALE GENOMIC DNA]</scope>
    <source>
        <strain evidence="4">DSM 44928 / JCM 14897 / NBRC 102108 / NRRL B-24433 / ID139908</strain>
    </source>
</reference>
<dbReference type="InterPro" id="IPR001932">
    <property type="entry name" value="PPM-type_phosphatase-like_dom"/>
</dbReference>
<dbReference type="eggNOG" id="COG0484">
    <property type="taxonomic scope" value="Bacteria"/>
</dbReference>
<sequence>MTIETAAEAAAGSPPTAPAAPGEAEPGMPLQLTCPNCGATDLVMEAGARFCEQCGYGVDEPVTGDEEPSEYQGPKPCVSCGGTEIDTEGYCTDCGDLQPRRRDRMEVDLTVVAGVSDRGLRHHRNEDSMALRPVLGLDGENLVVAVVCDGVSTSERPDEASAAAVSAAAKLLLTAIAAGTPEPFAESVNVLAPVETAVMAALPAAAIGEAGAVETAGSAGYASTAETTEPDESAEDSADAGVEADLGAATGAPGTVGPADLRLISRYAVADADRAVSDLARDADHGNPPACTYVSAIVGQEVTVAWLGDSRAYWLDERGTSRALTRDDAQEGSHAIEAWLGADSGAPEPHLARFTPDGPGVVLVCSDGLWNYVEKAADLAAIALPGALAEPFDAAARLVKKALDSGGHDNITAVLVPYPVQAHAEPSA</sequence>
<keyword evidence="4" id="KW-1185">Reference proteome</keyword>
<evidence type="ECO:0000256" key="1">
    <source>
        <dbReference type="SAM" id="MobiDB-lite"/>
    </source>
</evidence>
<evidence type="ECO:0000313" key="3">
    <source>
        <dbReference type="EMBL" id="ACU71081.1"/>
    </source>
</evidence>
<dbReference type="Gene3D" id="3.60.40.10">
    <property type="entry name" value="PPM-type phosphatase domain"/>
    <property type="match status" value="1"/>
</dbReference>
<dbReference type="InterPro" id="IPR036457">
    <property type="entry name" value="PPM-type-like_dom_sf"/>
</dbReference>
<dbReference type="AlphaFoldDB" id="C7QHQ6"/>
<dbReference type="InParanoid" id="C7QHQ6"/>
<dbReference type="eggNOG" id="COG0631">
    <property type="taxonomic scope" value="Bacteria"/>
</dbReference>
<feature type="domain" description="PPM-type phosphatase" evidence="2">
    <location>
        <begin position="111"/>
        <end position="418"/>
    </location>
</feature>
<gene>
    <name evidence="3" type="ordered locus">Caci_2162</name>
</gene>
<dbReference type="KEGG" id="cai:Caci_2162"/>